<evidence type="ECO:0000313" key="3">
    <source>
        <dbReference type="Proteomes" id="UP000784294"/>
    </source>
</evidence>
<proteinExistence type="predicted"/>
<dbReference type="AlphaFoldDB" id="A0A448WE89"/>
<feature type="region of interest" description="Disordered" evidence="1">
    <location>
        <begin position="12"/>
        <end position="112"/>
    </location>
</feature>
<reference evidence="2" key="1">
    <citation type="submission" date="2018-11" db="EMBL/GenBank/DDBJ databases">
        <authorList>
            <consortium name="Pathogen Informatics"/>
        </authorList>
    </citation>
    <scope>NUCLEOTIDE SEQUENCE</scope>
</reference>
<feature type="compositionally biased region" description="Polar residues" evidence="1">
    <location>
        <begin position="35"/>
        <end position="47"/>
    </location>
</feature>
<protein>
    <submittedName>
        <fullName evidence="2">Uncharacterized protein</fullName>
    </submittedName>
</protein>
<organism evidence="2 3">
    <name type="scientific">Protopolystoma xenopodis</name>
    <dbReference type="NCBI Taxonomy" id="117903"/>
    <lineage>
        <taxon>Eukaryota</taxon>
        <taxon>Metazoa</taxon>
        <taxon>Spiralia</taxon>
        <taxon>Lophotrochozoa</taxon>
        <taxon>Platyhelminthes</taxon>
        <taxon>Monogenea</taxon>
        <taxon>Polyopisthocotylea</taxon>
        <taxon>Polystomatidea</taxon>
        <taxon>Polystomatidae</taxon>
        <taxon>Protopolystoma</taxon>
    </lineage>
</organism>
<name>A0A448WE89_9PLAT</name>
<feature type="region of interest" description="Disordered" evidence="1">
    <location>
        <begin position="141"/>
        <end position="172"/>
    </location>
</feature>
<dbReference type="Proteomes" id="UP000784294">
    <property type="component" value="Unassembled WGS sequence"/>
</dbReference>
<gene>
    <name evidence="2" type="ORF">PXEA_LOCUS3084</name>
</gene>
<feature type="compositionally biased region" description="Polar residues" evidence="1">
    <location>
        <begin position="54"/>
        <end position="73"/>
    </location>
</feature>
<accession>A0A448WE89</accession>
<comment type="caution">
    <text evidence="2">The sequence shown here is derived from an EMBL/GenBank/DDBJ whole genome shotgun (WGS) entry which is preliminary data.</text>
</comment>
<feature type="compositionally biased region" description="Low complexity" evidence="1">
    <location>
        <begin position="141"/>
        <end position="150"/>
    </location>
</feature>
<dbReference type="EMBL" id="CAAALY010006856">
    <property type="protein sequence ID" value="VEL09644.1"/>
    <property type="molecule type" value="Genomic_DNA"/>
</dbReference>
<evidence type="ECO:0000256" key="1">
    <source>
        <dbReference type="SAM" id="MobiDB-lite"/>
    </source>
</evidence>
<keyword evidence="3" id="KW-1185">Reference proteome</keyword>
<sequence>MEEICHKILDLYPADDGPQPATSNPGLDSAPHVSGASTLPTTVTDTPSGHMHQSFASRSLGSHTRQASSQPSMNPVLLRSSGLVSDESWGKRPRLNLADPTSGFNDLHPGNSSSGPINTGMLFRAFNCLYPCMHSSSSTASLTSSGKSFSQTNSASAQSHLHHPPPPPLPCHFSIVTSGATARSHAAGLESSNSISSASSCPTGTGISLNTNTIGFPQRGPSHLNVSSKAGCTLVVTAPTTGSSTCSGPIISTTSTSLLYLATTQSGPGVTIAPSLALPTFGGLALPPQSRIPHSTGLGLLPPGSAVSGLGA</sequence>
<evidence type="ECO:0000313" key="2">
    <source>
        <dbReference type="EMBL" id="VEL09644.1"/>
    </source>
</evidence>